<evidence type="ECO:0000313" key="2">
    <source>
        <dbReference type="EMBL" id="KAH0781822.1"/>
    </source>
</evidence>
<organism evidence="2 3">
    <name type="scientific">Solanum tuberosum</name>
    <name type="common">Potato</name>
    <dbReference type="NCBI Taxonomy" id="4113"/>
    <lineage>
        <taxon>Eukaryota</taxon>
        <taxon>Viridiplantae</taxon>
        <taxon>Streptophyta</taxon>
        <taxon>Embryophyta</taxon>
        <taxon>Tracheophyta</taxon>
        <taxon>Spermatophyta</taxon>
        <taxon>Magnoliopsida</taxon>
        <taxon>eudicotyledons</taxon>
        <taxon>Gunneridae</taxon>
        <taxon>Pentapetalae</taxon>
        <taxon>asterids</taxon>
        <taxon>lamiids</taxon>
        <taxon>Solanales</taxon>
        <taxon>Solanaceae</taxon>
        <taxon>Solanoideae</taxon>
        <taxon>Solaneae</taxon>
        <taxon>Solanum</taxon>
    </lineage>
</organism>
<gene>
    <name evidence="2" type="ORF">KY290_001420</name>
</gene>
<dbReference type="EMBL" id="JAIVGD010000001">
    <property type="protein sequence ID" value="KAH0781822.1"/>
    <property type="molecule type" value="Genomic_DNA"/>
</dbReference>
<protein>
    <submittedName>
        <fullName evidence="2">Uncharacterized protein</fullName>
    </submittedName>
</protein>
<name>A0ABQ7WM35_SOLTU</name>
<accession>A0ABQ7WM35</accession>
<proteinExistence type="predicted"/>
<reference evidence="2 3" key="1">
    <citation type="journal article" date="2021" name="bioRxiv">
        <title>Chromosome-scale and haplotype-resolved genome assembly of a tetraploid potato cultivar.</title>
        <authorList>
            <person name="Sun H."/>
            <person name="Jiao W.-B."/>
            <person name="Krause K."/>
            <person name="Campoy J.A."/>
            <person name="Goel M."/>
            <person name="Folz-Donahue K."/>
            <person name="Kukat C."/>
            <person name="Huettel B."/>
            <person name="Schneeberger K."/>
        </authorList>
    </citation>
    <scope>NUCLEOTIDE SEQUENCE [LARGE SCALE GENOMIC DNA]</scope>
    <source>
        <strain evidence="2">SolTubOtavaFocal</strain>
        <tissue evidence="2">Leaves</tissue>
    </source>
</reference>
<feature type="region of interest" description="Disordered" evidence="1">
    <location>
        <begin position="1"/>
        <end position="23"/>
    </location>
</feature>
<keyword evidence="3" id="KW-1185">Reference proteome</keyword>
<evidence type="ECO:0000256" key="1">
    <source>
        <dbReference type="SAM" id="MobiDB-lite"/>
    </source>
</evidence>
<evidence type="ECO:0000313" key="3">
    <source>
        <dbReference type="Proteomes" id="UP000826656"/>
    </source>
</evidence>
<comment type="caution">
    <text evidence="2">The sequence shown here is derived from an EMBL/GenBank/DDBJ whole genome shotgun (WGS) entry which is preliminary data.</text>
</comment>
<dbReference type="Proteomes" id="UP000826656">
    <property type="component" value="Unassembled WGS sequence"/>
</dbReference>
<sequence>MMKGKKEAPSPSPPFCPPHSLDREDHQDFAIRCRIYSNSKSSDRIGIAPYVLRLFGRHGPSPG</sequence>